<dbReference type="Gene3D" id="2.170.270.10">
    <property type="entry name" value="SET domain"/>
    <property type="match status" value="1"/>
</dbReference>
<dbReference type="InterPro" id="IPR046341">
    <property type="entry name" value="SET_dom_sf"/>
</dbReference>
<sequence length="339" mass="38230">EPNFTQGDALSMANICLSSVQQLQKVFIEDLQPQNVLQGKILWGTQIVKPICIIGTNLVIEDEKGVAIEVSIYNKFPINTLLKEIDSIFPIGCHIGVKNPYLRLCRDNNLMLRVDNPSNLIIEYKNKYVPSPKQPLTNFQLAKDVFGPIQVVNIDGKGRGMIAQQQIQKNQAIILETPLCAVLNEEQVISMSLIGKECNDHDAAVMNLRLMLDQVDNLVLRAKLNYLFDGNFRKDCPDISQLRNNDFIEWNKNLLSAKQIYQIVKLNSFGIQQGSILFFLISLVNHSSTPNTAIHVMKDQTALISLSDIKANDEITLDYVQIVKDMAQRAQTLKHWGIT</sequence>
<feature type="domain" description="SET" evidence="1">
    <location>
        <begin position="147"/>
        <end position="320"/>
    </location>
</feature>
<dbReference type="SUPFAM" id="SSF82199">
    <property type="entry name" value="SET domain"/>
    <property type="match status" value="1"/>
</dbReference>
<dbReference type="AlphaFoldDB" id="A0A146KHT5"/>
<accession>A0A146KHT5</accession>
<evidence type="ECO:0000313" key="2">
    <source>
        <dbReference type="EMBL" id="JAP96027.1"/>
    </source>
</evidence>
<feature type="non-terminal residue" evidence="2">
    <location>
        <position position="1"/>
    </location>
</feature>
<dbReference type="PANTHER" id="PTHR47643">
    <property type="entry name" value="TPR DOMAIN PROTEIN (AFU_ORTHOLOGUE AFUA_5G12710)"/>
    <property type="match status" value="1"/>
</dbReference>
<dbReference type="PANTHER" id="PTHR47643:SF2">
    <property type="entry name" value="TPR DOMAIN PROTEIN (AFU_ORTHOLOGUE AFUA_5G12710)"/>
    <property type="match status" value="1"/>
</dbReference>
<dbReference type="PROSITE" id="PS50280">
    <property type="entry name" value="SET"/>
    <property type="match status" value="1"/>
</dbReference>
<dbReference type="InterPro" id="IPR053209">
    <property type="entry name" value="Gramillin-biosynth_MTr"/>
</dbReference>
<dbReference type="InterPro" id="IPR001214">
    <property type="entry name" value="SET_dom"/>
</dbReference>
<evidence type="ECO:0000259" key="1">
    <source>
        <dbReference type="PROSITE" id="PS50280"/>
    </source>
</evidence>
<proteinExistence type="predicted"/>
<dbReference type="Pfam" id="PF00856">
    <property type="entry name" value="SET"/>
    <property type="match status" value="1"/>
</dbReference>
<organism evidence="2">
    <name type="scientific">Trepomonas sp. PC1</name>
    <dbReference type="NCBI Taxonomy" id="1076344"/>
    <lineage>
        <taxon>Eukaryota</taxon>
        <taxon>Metamonada</taxon>
        <taxon>Diplomonadida</taxon>
        <taxon>Hexamitidae</taxon>
        <taxon>Hexamitinae</taxon>
        <taxon>Trepomonas</taxon>
    </lineage>
</organism>
<name>A0A146KHT5_9EUKA</name>
<protein>
    <submittedName>
        <fullName evidence="2">SET domain-containing protein</fullName>
    </submittedName>
</protein>
<reference evidence="2" key="1">
    <citation type="submission" date="2015-07" db="EMBL/GenBank/DDBJ databases">
        <title>Adaptation to a free-living lifestyle via gene acquisitions in the diplomonad Trepomonas sp. PC1.</title>
        <authorList>
            <person name="Xu F."/>
            <person name="Jerlstrom-Hultqvist J."/>
            <person name="Kolisko M."/>
            <person name="Simpson A.G.B."/>
            <person name="Roger A.J."/>
            <person name="Svard S.G."/>
            <person name="Andersson J.O."/>
        </authorList>
    </citation>
    <scope>NUCLEOTIDE SEQUENCE</scope>
    <source>
        <strain evidence="2">PC1</strain>
    </source>
</reference>
<feature type="non-terminal residue" evidence="2">
    <location>
        <position position="339"/>
    </location>
</feature>
<gene>
    <name evidence="2" type="ORF">TPC1_10780</name>
</gene>
<dbReference type="EMBL" id="GDID01000579">
    <property type="protein sequence ID" value="JAP96027.1"/>
    <property type="molecule type" value="Transcribed_RNA"/>
</dbReference>